<keyword evidence="7 12" id="KW-0472">Membrane</keyword>
<evidence type="ECO:0000256" key="6">
    <source>
        <dbReference type="ARBA" id="ARBA00023065"/>
    </source>
</evidence>
<dbReference type="InterPro" id="IPR046342">
    <property type="entry name" value="CBS_dom_sf"/>
</dbReference>
<dbReference type="InterPro" id="IPR014743">
    <property type="entry name" value="Cl-channel_core"/>
</dbReference>
<dbReference type="Gene3D" id="1.10.3080.10">
    <property type="entry name" value="Clc chloride channel"/>
    <property type="match status" value="1"/>
</dbReference>
<keyword evidence="6 12" id="KW-0406">Ion transport</keyword>
<evidence type="ECO:0000256" key="1">
    <source>
        <dbReference type="ARBA" id="ARBA00004141"/>
    </source>
</evidence>
<evidence type="ECO:0000313" key="15">
    <source>
        <dbReference type="Proteomes" id="UP001229421"/>
    </source>
</evidence>
<keyword evidence="3 12" id="KW-0813">Transport</keyword>
<dbReference type="SUPFAM" id="SSF81340">
    <property type="entry name" value="Clc chloride channel"/>
    <property type="match status" value="1"/>
</dbReference>
<dbReference type="EMBL" id="JAUHHV010000004">
    <property type="protein sequence ID" value="KAK1427289.1"/>
    <property type="molecule type" value="Genomic_DNA"/>
</dbReference>
<feature type="transmembrane region" description="Helical" evidence="12">
    <location>
        <begin position="334"/>
        <end position="359"/>
    </location>
</feature>
<organism evidence="14 15">
    <name type="scientific">Tagetes erecta</name>
    <name type="common">African marigold</name>
    <dbReference type="NCBI Taxonomy" id="13708"/>
    <lineage>
        <taxon>Eukaryota</taxon>
        <taxon>Viridiplantae</taxon>
        <taxon>Streptophyta</taxon>
        <taxon>Embryophyta</taxon>
        <taxon>Tracheophyta</taxon>
        <taxon>Spermatophyta</taxon>
        <taxon>Magnoliopsida</taxon>
        <taxon>eudicotyledons</taxon>
        <taxon>Gunneridae</taxon>
        <taxon>Pentapetalae</taxon>
        <taxon>asterids</taxon>
        <taxon>campanulids</taxon>
        <taxon>Asterales</taxon>
        <taxon>Asteraceae</taxon>
        <taxon>Asteroideae</taxon>
        <taxon>Heliantheae alliance</taxon>
        <taxon>Tageteae</taxon>
        <taxon>Tagetes</taxon>
    </lineage>
</organism>
<evidence type="ECO:0000256" key="4">
    <source>
        <dbReference type="ARBA" id="ARBA00022692"/>
    </source>
</evidence>
<evidence type="ECO:0000256" key="5">
    <source>
        <dbReference type="ARBA" id="ARBA00022989"/>
    </source>
</evidence>
<evidence type="ECO:0000256" key="11">
    <source>
        <dbReference type="PROSITE-ProRule" id="PRU00703"/>
    </source>
</evidence>
<dbReference type="PANTHER" id="PTHR43427:SF6">
    <property type="entry name" value="CHLORIDE CHANNEL PROTEIN CLC-E"/>
    <property type="match status" value="1"/>
</dbReference>
<dbReference type="SMART" id="SM00116">
    <property type="entry name" value="CBS"/>
    <property type="match status" value="2"/>
</dbReference>
<dbReference type="CDD" id="cd00400">
    <property type="entry name" value="Voltage_gated_ClC"/>
    <property type="match status" value="1"/>
</dbReference>
<comment type="caution">
    <text evidence="12">Lacks conserved residue(s) required for the propagation of feature annotation.</text>
</comment>
<dbReference type="PROSITE" id="PS51371">
    <property type="entry name" value="CBS"/>
    <property type="match status" value="1"/>
</dbReference>
<dbReference type="SUPFAM" id="SSF54631">
    <property type="entry name" value="CBS-domain pair"/>
    <property type="match status" value="1"/>
</dbReference>
<keyword evidence="11" id="KW-0129">CBS domain</keyword>
<feature type="transmembrane region" description="Helical" evidence="12">
    <location>
        <begin position="216"/>
        <end position="238"/>
    </location>
</feature>
<evidence type="ECO:0000259" key="13">
    <source>
        <dbReference type="PROSITE" id="PS51371"/>
    </source>
</evidence>
<evidence type="ECO:0000256" key="10">
    <source>
        <dbReference type="ARBA" id="ARBA00023303"/>
    </source>
</evidence>
<evidence type="ECO:0000256" key="2">
    <source>
        <dbReference type="ARBA" id="ARBA00009476"/>
    </source>
</evidence>
<evidence type="ECO:0000256" key="3">
    <source>
        <dbReference type="ARBA" id="ARBA00022448"/>
    </source>
</evidence>
<sequence>MGTLIGRHFAIRPSDSSPSSLFRVTGTFEHNCLRFHHRKLSVSWAARAQKPANTSLPKDDQDLGDEEGDLLGANSGIVSACFVGLLTGLCVVLFNNVVHEIRDLCWDGIPSRGASWLRELPHENTWKRIILIPTCGGLVVSLLNTFRNALEEENSTEHGLKDVLKPILKAVAAAVTLGTGNSLGPEGPSVEIGTSVAKGVASLFDRNARRKLSLKAAGSAAGISSGFNAAVAGCFFAVESVLWPSPADSSLSLTNTTSTVILSAVIASVVSEIGLGSEPAFRVPDYDFRSPSELPLYLLLGIFCGLVSLSLSWCTSWMVAATDKFQKTVGLPKAIFPVVGGFTVGLIALIYPEVLYWGFENVDTLLETRPFVKGLEVDLLLQLVAVKVVATSFSRASGLVGGYYAPSLFIGAATGMAYGKLLSSLISQLNPIFHLSGIMDVASPQAYGLVGMAATLAGVCQVPLTAVLLLFELTQDYRIVLPLLGAVGLSSWITSWSVKRPKEKQSETTSSDASVHTSNDLDELSLTPHNFDKCISKTLLVSQAMKTKYVTVLKSTMLIEVVALMLAEKQSCAIVVDGDNLLIGLLTLGDIQEYCKLSKETNKIPQVSEVCCICESVTPMMNLYSAELIMKTHATDQLPVVSERQPVGILDRECIDIACRALATTQYLSTLTN</sequence>
<accession>A0AAD8KQ46</accession>
<keyword evidence="10" id="KW-0407">Ion channel</keyword>
<evidence type="ECO:0000313" key="14">
    <source>
        <dbReference type="EMBL" id="KAK1427289.1"/>
    </source>
</evidence>
<keyword evidence="9 12" id="KW-0868">Chloride</keyword>
<evidence type="ECO:0000256" key="7">
    <source>
        <dbReference type="ARBA" id="ARBA00023136"/>
    </source>
</evidence>
<comment type="subcellular location">
    <subcellularLocation>
        <location evidence="1 12">Membrane</location>
        <topology evidence="1 12">Multi-pass membrane protein</topology>
    </subcellularLocation>
</comment>
<dbReference type="AlphaFoldDB" id="A0AAD8KQ46"/>
<feature type="transmembrane region" description="Helical" evidence="12">
    <location>
        <begin position="403"/>
        <end position="426"/>
    </location>
</feature>
<evidence type="ECO:0000256" key="12">
    <source>
        <dbReference type="RuleBase" id="RU361221"/>
    </source>
</evidence>
<keyword evidence="15" id="KW-1185">Reference proteome</keyword>
<dbReference type="Proteomes" id="UP001229421">
    <property type="component" value="Unassembled WGS sequence"/>
</dbReference>
<dbReference type="GO" id="GO:0005254">
    <property type="term" value="F:chloride channel activity"/>
    <property type="evidence" value="ECO:0007669"/>
    <property type="project" value="UniProtKB-UniRule"/>
</dbReference>
<dbReference type="Pfam" id="PF00571">
    <property type="entry name" value="CBS"/>
    <property type="match status" value="1"/>
</dbReference>
<feature type="transmembrane region" description="Helical" evidence="12">
    <location>
        <begin position="447"/>
        <end position="471"/>
    </location>
</feature>
<feature type="transmembrane region" description="Helical" evidence="12">
    <location>
        <begin position="477"/>
        <end position="498"/>
    </location>
</feature>
<dbReference type="GO" id="GO:0009535">
    <property type="term" value="C:chloroplast thylakoid membrane"/>
    <property type="evidence" value="ECO:0007669"/>
    <property type="project" value="TreeGrafter"/>
</dbReference>
<proteinExistence type="inferred from homology"/>
<dbReference type="InterPro" id="IPR001807">
    <property type="entry name" value="ClC"/>
</dbReference>
<gene>
    <name evidence="14" type="ORF">QVD17_15972</name>
</gene>
<protein>
    <recommendedName>
        <fullName evidence="12">Chloride channel protein</fullName>
    </recommendedName>
</protein>
<feature type="transmembrane region" description="Helical" evidence="12">
    <location>
        <begin position="296"/>
        <end position="319"/>
    </location>
</feature>
<dbReference type="Pfam" id="PF00654">
    <property type="entry name" value="Voltage_CLC"/>
    <property type="match status" value="1"/>
</dbReference>
<dbReference type="GO" id="GO:0034707">
    <property type="term" value="C:chloride channel complex"/>
    <property type="evidence" value="ECO:0007669"/>
    <property type="project" value="UniProtKB-KW"/>
</dbReference>
<dbReference type="Gene3D" id="3.10.580.10">
    <property type="entry name" value="CBS-domain"/>
    <property type="match status" value="1"/>
</dbReference>
<feature type="domain" description="CBS" evidence="13">
    <location>
        <begin position="545"/>
        <end position="604"/>
    </location>
</feature>
<comment type="caution">
    <text evidence="14">The sequence shown here is derived from an EMBL/GenBank/DDBJ whole genome shotgun (WGS) entry which is preliminary data.</text>
</comment>
<keyword evidence="5 12" id="KW-1133">Transmembrane helix</keyword>
<dbReference type="InterPro" id="IPR000644">
    <property type="entry name" value="CBS_dom"/>
</dbReference>
<comment type="similarity">
    <text evidence="2 12">Belongs to the chloride channel (TC 2.A.49) family.</text>
</comment>
<feature type="transmembrane region" description="Helical" evidence="12">
    <location>
        <begin position="76"/>
        <end position="94"/>
    </location>
</feature>
<evidence type="ECO:0000256" key="9">
    <source>
        <dbReference type="ARBA" id="ARBA00023214"/>
    </source>
</evidence>
<name>A0AAD8KQ46_TARER</name>
<dbReference type="PRINTS" id="PR00762">
    <property type="entry name" value="CLCHANNEL"/>
</dbReference>
<evidence type="ECO:0000256" key="8">
    <source>
        <dbReference type="ARBA" id="ARBA00023173"/>
    </source>
</evidence>
<reference evidence="14" key="1">
    <citation type="journal article" date="2023" name="bioRxiv">
        <title>Improved chromosome-level genome assembly for marigold (Tagetes erecta).</title>
        <authorList>
            <person name="Jiang F."/>
            <person name="Yuan L."/>
            <person name="Wang S."/>
            <person name="Wang H."/>
            <person name="Xu D."/>
            <person name="Wang A."/>
            <person name="Fan W."/>
        </authorList>
    </citation>
    <scope>NUCLEOTIDE SEQUENCE</scope>
    <source>
        <strain evidence="14">WSJ</strain>
        <tissue evidence="14">Leaf</tissue>
    </source>
</reference>
<dbReference type="InterPro" id="IPR050368">
    <property type="entry name" value="ClC-type_chloride_channel"/>
</dbReference>
<dbReference type="PANTHER" id="PTHR43427">
    <property type="entry name" value="CHLORIDE CHANNEL PROTEIN CLC-E"/>
    <property type="match status" value="1"/>
</dbReference>
<keyword evidence="8" id="KW-0869">Chloride channel</keyword>
<keyword evidence="4 12" id="KW-0812">Transmembrane</keyword>